<evidence type="ECO:0000313" key="7">
    <source>
        <dbReference type="RefSeq" id="XP_015511338.2"/>
    </source>
</evidence>
<feature type="transmembrane region" description="Helical" evidence="4">
    <location>
        <begin position="488"/>
        <end position="511"/>
    </location>
</feature>
<evidence type="ECO:0000256" key="5">
    <source>
        <dbReference type="SAM" id="SignalP"/>
    </source>
</evidence>
<protein>
    <submittedName>
        <fullName evidence="7">UDP-glycosyltransferase UGT5 isoform X1</fullName>
    </submittedName>
</protein>
<dbReference type="CDD" id="cd03784">
    <property type="entry name" value="GT1_Gtf-like"/>
    <property type="match status" value="1"/>
</dbReference>
<keyword evidence="4" id="KW-0812">Transmembrane</keyword>
<dbReference type="GO" id="GO:0008194">
    <property type="term" value="F:UDP-glycosyltransferase activity"/>
    <property type="evidence" value="ECO:0007669"/>
    <property type="project" value="InterPro"/>
</dbReference>
<dbReference type="InParanoid" id="A0A6J0BCB1"/>
<evidence type="ECO:0000256" key="4">
    <source>
        <dbReference type="SAM" id="Phobius"/>
    </source>
</evidence>
<dbReference type="GeneID" id="107218100"/>
<dbReference type="InterPro" id="IPR002213">
    <property type="entry name" value="UDP_glucos_trans"/>
</dbReference>
<keyword evidence="6" id="KW-1185">Reference proteome</keyword>
<dbReference type="PANTHER" id="PTHR48043">
    <property type="entry name" value="EG:EG0003.4 PROTEIN-RELATED"/>
    <property type="match status" value="1"/>
</dbReference>
<evidence type="ECO:0000256" key="2">
    <source>
        <dbReference type="ARBA" id="ARBA00022676"/>
    </source>
</evidence>
<gene>
    <name evidence="7" type="primary">LOC107218100</name>
</gene>
<dbReference type="Proteomes" id="UP000829291">
    <property type="component" value="Chromosome 2"/>
</dbReference>
<evidence type="ECO:0000256" key="1">
    <source>
        <dbReference type="ARBA" id="ARBA00009995"/>
    </source>
</evidence>
<dbReference type="InterPro" id="IPR050271">
    <property type="entry name" value="UDP-glycosyltransferase"/>
</dbReference>
<dbReference type="SUPFAM" id="SSF53756">
    <property type="entry name" value="UDP-Glycosyltransferase/glycogen phosphorylase"/>
    <property type="match status" value="1"/>
</dbReference>
<dbReference type="AlphaFoldDB" id="A0A6J0BCB1"/>
<keyword evidence="2" id="KW-0328">Glycosyltransferase</keyword>
<keyword evidence="4" id="KW-0472">Membrane</keyword>
<accession>A0A6J0BCB1</accession>
<evidence type="ECO:0000256" key="3">
    <source>
        <dbReference type="ARBA" id="ARBA00022679"/>
    </source>
</evidence>
<dbReference type="OrthoDB" id="5835829at2759"/>
<feature type="chain" id="PRO_5046213718" evidence="5">
    <location>
        <begin position="25"/>
        <end position="531"/>
    </location>
</feature>
<proteinExistence type="inferred from homology"/>
<feature type="signal peptide" evidence="5">
    <location>
        <begin position="1"/>
        <end position="24"/>
    </location>
</feature>
<sequence length="531" mass="60828">MSRQLVWQSVSLILFVTVWEFGNASRILAVFPSASVSHQVVFRGLTLALRERGHELVVVTPDPVRDPNLKNYTEIDVSYIYDPNIKLDLIELRRKMNWAEWICTVADGFHVVSEQIFDHSEFKKIYELGSGERFDLLLMETLYFPAFLSLAKRFDVPIIGMTSLSPALNLQYSIGNPILSTHQSIWDLQRNEMSDPPTFFERLRNFINVWKYIYYFNTEFMPAQHAIAEKYLGIEIPDLGEIERNLSLIFINQQAPISYPRPNVPTVVEIGNFHVSKKSEPISKDLQKTLDESKQGFIYMSLGSNVKSTMLDKKSRSEFIAAFSKLPYTVIWKFEDEFLPGKPDNVIIIKWAPQQAILAHPNLKAFVYQGGLQSTEEAISHGVPVIGFPVMADQDMNVNKMVSLGVGKKLEITDVKRDDLIEAIQSVATDGSYKQKMLNLRELLNDRPHDLLENAIWWTEHVIRHRGASHLHSSTADEPWYQRQDMDIIFVVTAVSLIASTLSLIIAYHLLSYSINAFSHHQLPVKKKKKM</sequence>
<organism evidence="7">
    <name type="scientific">Neodiprion lecontei</name>
    <name type="common">Redheaded pine sawfly</name>
    <dbReference type="NCBI Taxonomy" id="441921"/>
    <lineage>
        <taxon>Eukaryota</taxon>
        <taxon>Metazoa</taxon>
        <taxon>Ecdysozoa</taxon>
        <taxon>Arthropoda</taxon>
        <taxon>Hexapoda</taxon>
        <taxon>Insecta</taxon>
        <taxon>Pterygota</taxon>
        <taxon>Neoptera</taxon>
        <taxon>Endopterygota</taxon>
        <taxon>Hymenoptera</taxon>
        <taxon>Tenthredinoidea</taxon>
        <taxon>Diprionidae</taxon>
        <taxon>Diprioninae</taxon>
        <taxon>Neodiprion</taxon>
    </lineage>
</organism>
<keyword evidence="4" id="KW-1133">Transmembrane helix</keyword>
<dbReference type="KEGG" id="nlo:107218100"/>
<reference evidence="7" key="1">
    <citation type="submission" date="2025-08" db="UniProtKB">
        <authorList>
            <consortium name="RefSeq"/>
        </authorList>
    </citation>
    <scope>IDENTIFICATION</scope>
    <source>
        <tissue evidence="7">Thorax and Abdomen</tissue>
    </source>
</reference>
<keyword evidence="3" id="KW-0808">Transferase</keyword>
<comment type="similarity">
    <text evidence="1">Belongs to the UDP-glycosyltransferase family.</text>
</comment>
<dbReference type="Gene3D" id="3.40.50.2000">
    <property type="entry name" value="Glycogen Phosphorylase B"/>
    <property type="match status" value="2"/>
</dbReference>
<dbReference type="PANTHER" id="PTHR48043:SF159">
    <property type="entry name" value="EG:EG0003.4 PROTEIN-RELATED"/>
    <property type="match status" value="1"/>
</dbReference>
<dbReference type="RefSeq" id="XP_015511338.2">
    <property type="nucleotide sequence ID" value="XM_015655852.2"/>
</dbReference>
<name>A0A6J0BCB1_NEOLC</name>
<keyword evidence="5" id="KW-0732">Signal</keyword>
<dbReference type="Pfam" id="PF00201">
    <property type="entry name" value="UDPGT"/>
    <property type="match status" value="1"/>
</dbReference>
<evidence type="ECO:0000313" key="6">
    <source>
        <dbReference type="Proteomes" id="UP000829291"/>
    </source>
</evidence>